<dbReference type="InterPro" id="IPR006595">
    <property type="entry name" value="CTLH_C"/>
</dbReference>
<dbReference type="NCBIfam" id="TIGR00756">
    <property type="entry name" value="PPR"/>
    <property type="match status" value="5"/>
</dbReference>
<dbReference type="GO" id="GO:0009451">
    <property type="term" value="P:RNA modification"/>
    <property type="evidence" value="ECO:0007669"/>
    <property type="project" value="InterPro"/>
</dbReference>
<dbReference type="GO" id="GO:0003723">
    <property type="term" value="F:RNA binding"/>
    <property type="evidence" value="ECO:0007669"/>
    <property type="project" value="InterPro"/>
</dbReference>
<dbReference type="SUPFAM" id="SSF55920">
    <property type="entry name" value="Creatinase/aminopeptidase"/>
    <property type="match status" value="1"/>
</dbReference>
<organism evidence="5 6">
    <name type="scientific">Chenopodium quinoa</name>
    <name type="common">Quinoa</name>
    <dbReference type="NCBI Taxonomy" id="63459"/>
    <lineage>
        <taxon>Eukaryota</taxon>
        <taxon>Viridiplantae</taxon>
        <taxon>Streptophyta</taxon>
        <taxon>Embryophyta</taxon>
        <taxon>Tracheophyta</taxon>
        <taxon>Spermatophyta</taxon>
        <taxon>Magnoliopsida</taxon>
        <taxon>eudicotyledons</taxon>
        <taxon>Gunneridae</taxon>
        <taxon>Pentapetalae</taxon>
        <taxon>Caryophyllales</taxon>
        <taxon>Chenopodiaceae</taxon>
        <taxon>Chenopodioideae</taxon>
        <taxon>Atripliceae</taxon>
        <taxon>Chenopodium</taxon>
    </lineage>
</organism>
<dbReference type="Pfam" id="PF13041">
    <property type="entry name" value="PPR_2"/>
    <property type="match status" value="2"/>
</dbReference>
<proteinExistence type="predicted"/>
<feature type="region of interest" description="Disordered" evidence="3">
    <location>
        <begin position="21"/>
        <end position="70"/>
    </location>
</feature>
<evidence type="ECO:0000256" key="1">
    <source>
        <dbReference type="ARBA" id="ARBA00022737"/>
    </source>
</evidence>
<feature type="repeat" description="PPR" evidence="2">
    <location>
        <begin position="639"/>
        <end position="673"/>
    </location>
</feature>
<dbReference type="PANTHER" id="PTHR24015">
    <property type="entry name" value="OS07G0578800 PROTEIN-RELATED"/>
    <property type="match status" value="1"/>
</dbReference>
<protein>
    <recommendedName>
        <fullName evidence="4">CTLH domain-containing protein</fullName>
    </recommendedName>
</protein>
<dbReference type="PANTHER" id="PTHR24015:SF511">
    <property type="entry name" value="PENTATRICOPEPTIDE REPEAT-CONTAINING PROTEIN DOT4, CHLOROPLASTIC-LIKE"/>
    <property type="match status" value="1"/>
</dbReference>
<dbReference type="Pfam" id="PF20431">
    <property type="entry name" value="E_motif"/>
    <property type="match status" value="1"/>
</dbReference>
<feature type="repeat" description="PPR" evidence="2">
    <location>
        <begin position="407"/>
        <end position="441"/>
    </location>
</feature>
<feature type="repeat" description="PPR" evidence="2">
    <location>
        <begin position="372"/>
        <end position="406"/>
    </location>
</feature>
<dbReference type="InterPro" id="IPR001714">
    <property type="entry name" value="Pept_M24_MAP"/>
</dbReference>
<dbReference type="FunFam" id="1.25.40.10:FF:000090">
    <property type="entry name" value="Pentatricopeptide repeat-containing protein, chloroplastic"/>
    <property type="match status" value="1"/>
</dbReference>
<feature type="repeat" description="PPR" evidence="2">
    <location>
        <begin position="542"/>
        <end position="576"/>
    </location>
</feature>
<dbReference type="InterPro" id="IPR036005">
    <property type="entry name" value="Creatinase/aminopeptidase-like"/>
</dbReference>
<dbReference type="InterPro" id="IPR046848">
    <property type="entry name" value="E_motif"/>
</dbReference>
<feature type="domain" description="CTLH" evidence="4">
    <location>
        <begin position="1164"/>
        <end position="1214"/>
    </location>
</feature>
<dbReference type="InterPro" id="IPR046960">
    <property type="entry name" value="PPR_At4g14850-like_plant"/>
</dbReference>
<dbReference type="PROSITE" id="PS50897">
    <property type="entry name" value="CTLH"/>
    <property type="match status" value="1"/>
</dbReference>
<feature type="region of interest" description="Disordered" evidence="3">
    <location>
        <begin position="1104"/>
        <end position="1155"/>
    </location>
</feature>
<sequence length="1405" mass="155597">MIPSKFDMFLEAKTRYVEAASRNLDQVSTRERKPLRPGKVSPPRPVPSHMKRPPYVKTGSPPGIASGPEVHDERGIECMRASGRLAAQVLEYAGTLVKPGVKTDEIDEAVHQMIIDNGGYPSPLGYGGFPKSVCTSVNECICHGIPDSRPLEDGDIINIDVTAYLNGYHGDTSASFFCGEVDDEAKKLVQVTKECLDHENLYWSRWNDPMAYPVFLNNSRALAQAKQTHLQVIQHGMHHEPYVTTKLVQTYAECDHLGYARKLFDELPEPNVFAWTALLAFYSRNGLFIECLQVYGAMRFMGVLPDQYVFPKILRACAQLSTLKTGAMVHKEVIVCGVELNLQVCSSLIDMYSKCGEVDNARRVFDSLAVRDLLSWNAMISGYVANGFLELALELYGSMRVKGTEPDLVTLNSVMDAYCQMGLCDEALEVFGQIARPSVVSWTTLMSGYSRIGNHEASLGMFRDMVKFMVDIPDLDSLSSAMVSCRHLRALRNGQEIHVYGLKTHSRSLFYKSCGPALLTMYSKCSRVYDMRNVFELMDKSDVVTWNAMILGLADLSMGHSALETFSMMQIMGVKNDQTTISTILPICDLKPGKQIHAYILRNNLGSVVPVLNALISMYCKCGSIHSAKLIFSNMTMKDLVTWNTMIGGFAMHGKGEAALQMLNEMISSGLSPNSVTLTSVLSACNHSGLINEGLEAFYGMSRDFGLVPKMEHFACLVDMLARAGQLNEALDIVMKMPIMPDKHIWGTILAASQVQQNLVVAILAAENLVSLEPENAGHYVTLSNIYTDDGRWDDAMKKFIELLRRGTPEDRDSAIECLRTSLAPCALDAYPEAYEEFKHILLALIYDKDDVNSPIASEWSERRRFEIAGLMSSILRAHLQAHDPLFSMTLRYLISLHKEFCLRQGVPSPISDLTERLLLEERDAPATLQESASGVPILQEEDVQALAHAVQLTRQGAVESLKFTKGDLVQALKNELCRMRLNESILDELVREYCVYRGIVAPGVPSSGSTLPVDTGHLKANQLNATGLSLDGSHDQDCGNSKSSDDGSSIVNAHVDGAEISTVMIRMQDTDVEMRFPCESTSNHDDCSTSNTHPTMNVKVCQRNKSHAVGEGRRRKRWRERSDDPYFPAGILSNESNKREGSEKNSPSDSTYKEDRCETVLSIKDLADRGMAAEVVKEVEALDPEFFGHNSLLLFQLKQVEFLKLVDSGDYSGALKVACSHLGPLAANNHDLLKPLKETLLALLRPNEVDFKRDLPLHALASSLQVAIGRRLGIEEPQLMKVMQATLHSHTEWFNLQMCKDRFESFLKIDALKEVNSLLLADAVSKSHLCAQTYGSSQITISSSSAIPEDSNSPTQVSSREVCDEGAILKVMEFLALPRADAIHLLAQCNGNAETAIQHIFGEI</sequence>
<dbReference type="InterPro" id="IPR011990">
    <property type="entry name" value="TPR-like_helical_dom_sf"/>
</dbReference>
<name>A0A803KXV1_CHEQI</name>
<dbReference type="Pfam" id="PF01535">
    <property type="entry name" value="PPR"/>
    <property type="match status" value="6"/>
</dbReference>
<reference evidence="5" key="1">
    <citation type="journal article" date="2017" name="Nature">
        <title>The genome of Chenopodium quinoa.</title>
        <authorList>
            <person name="Jarvis D.E."/>
            <person name="Ho Y.S."/>
            <person name="Lightfoot D.J."/>
            <person name="Schmoeckel S.M."/>
            <person name="Li B."/>
            <person name="Borm T.J.A."/>
            <person name="Ohyanagi H."/>
            <person name="Mineta K."/>
            <person name="Michell C.T."/>
            <person name="Saber N."/>
            <person name="Kharbatia N.M."/>
            <person name="Rupper R.R."/>
            <person name="Sharp A.R."/>
            <person name="Dally N."/>
            <person name="Boughton B.A."/>
            <person name="Woo Y.H."/>
            <person name="Gao G."/>
            <person name="Schijlen E.G.W.M."/>
            <person name="Guo X."/>
            <person name="Momin A.A."/>
            <person name="Negrao S."/>
            <person name="Al-Babili S."/>
            <person name="Gehring C."/>
            <person name="Roessner U."/>
            <person name="Jung C."/>
            <person name="Murphy K."/>
            <person name="Arold S.T."/>
            <person name="Gojobori T."/>
            <person name="van der Linden C.G."/>
            <person name="van Loo E.N."/>
            <person name="Jellen E.N."/>
            <person name="Maughan P.J."/>
            <person name="Tester M."/>
        </authorList>
    </citation>
    <scope>NUCLEOTIDE SEQUENCE [LARGE SCALE GENOMIC DNA]</scope>
    <source>
        <strain evidence="5">cv. PI 614886</strain>
    </source>
</reference>
<dbReference type="Pfam" id="PF00557">
    <property type="entry name" value="Peptidase_M24"/>
    <property type="match status" value="1"/>
</dbReference>
<dbReference type="Gene3D" id="1.25.40.10">
    <property type="entry name" value="Tetratricopeptide repeat domain"/>
    <property type="match status" value="6"/>
</dbReference>
<feature type="region of interest" description="Disordered" evidence="3">
    <location>
        <begin position="1031"/>
        <end position="1051"/>
    </location>
</feature>
<dbReference type="InterPro" id="IPR002885">
    <property type="entry name" value="PPR_rpt"/>
</dbReference>
<dbReference type="EnsemblPlants" id="AUR62003860-RA">
    <property type="protein sequence ID" value="AUR62003860-RA:cds"/>
    <property type="gene ID" value="AUR62003860"/>
</dbReference>
<reference evidence="5" key="2">
    <citation type="submission" date="2021-03" db="UniProtKB">
        <authorList>
            <consortium name="EnsemblPlants"/>
        </authorList>
    </citation>
    <scope>IDENTIFICATION</scope>
</reference>
<accession>A0A803KXV1</accession>
<dbReference type="InterPro" id="IPR000994">
    <property type="entry name" value="Pept_M24"/>
</dbReference>
<keyword evidence="1" id="KW-0677">Repeat</keyword>
<evidence type="ECO:0000313" key="5">
    <source>
        <dbReference type="EnsemblPlants" id="AUR62003860-RA:cds"/>
    </source>
</evidence>
<evidence type="ECO:0000259" key="4">
    <source>
        <dbReference type="PROSITE" id="PS50897"/>
    </source>
</evidence>
<dbReference type="Gramene" id="AUR62003860-RA">
    <property type="protein sequence ID" value="AUR62003860-RA:cds"/>
    <property type="gene ID" value="AUR62003860"/>
</dbReference>
<dbReference type="Proteomes" id="UP000596660">
    <property type="component" value="Unplaced"/>
</dbReference>
<dbReference type="PROSITE" id="PS51375">
    <property type="entry name" value="PPR"/>
    <property type="match status" value="5"/>
</dbReference>
<evidence type="ECO:0000256" key="2">
    <source>
        <dbReference type="PROSITE-ProRule" id="PRU00708"/>
    </source>
</evidence>
<evidence type="ECO:0000313" key="6">
    <source>
        <dbReference type="Proteomes" id="UP000596660"/>
    </source>
</evidence>
<evidence type="ECO:0000256" key="3">
    <source>
        <dbReference type="SAM" id="MobiDB-lite"/>
    </source>
</evidence>
<feature type="repeat" description="PPR" evidence="2">
    <location>
        <begin position="271"/>
        <end position="305"/>
    </location>
</feature>
<dbReference type="FunFam" id="1.25.40.10:FF:000682">
    <property type="entry name" value="Pentatricopeptide repeat-containing protein At3g16610"/>
    <property type="match status" value="1"/>
</dbReference>
<keyword evidence="6" id="KW-1185">Reference proteome</keyword>
<feature type="compositionally biased region" description="Polar residues" evidence="3">
    <location>
        <begin position="1039"/>
        <end position="1051"/>
    </location>
</feature>
<dbReference type="PRINTS" id="PR00599">
    <property type="entry name" value="MAPEPTIDASE"/>
</dbReference>
<dbReference type="Gene3D" id="3.90.230.10">
    <property type="entry name" value="Creatinase/methionine aminopeptidase superfamily"/>
    <property type="match status" value="1"/>
</dbReference>